<proteinExistence type="predicted"/>
<dbReference type="Proteomes" id="UP000061630">
    <property type="component" value="Chromosome"/>
</dbReference>
<dbReference type="EMBL" id="CP014141">
    <property type="protein sequence ID" value="AMA75813.1"/>
    <property type="molecule type" value="Genomic_DNA"/>
</dbReference>
<keyword evidence="2" id="KW-0812">Transmembrane</keyword>
<keyword evidence="2" id="KW-0472">Membrane</keyword>
<feature type="region of interest" description="Disordered" evidence="1">
    <location>
        <begin position="198"/>
        <end position="219"/>
    </location>
</feature>
<reference evidence="3 4" key="1">
    <citation type="submission" date="2016-01" db="EMBL/GenBank/DDBJ databases">
        <title>Genome sequence of Thermus parvatiensis, a thermophile isolated from a hot water spring.</title>
        <authorList>
            <person name="Tripathi C."/>
            <person name="Lal R."/>
        </authorList>
    </citation>
    <scope>NUCLEOTIDE SEQUENCE [LARGE SCALE GENOMIC DNA]</scope>
    <source>
        <strain evidence="3 4">RL</strain>
    </source>
</reference>
<sequence>MELLGSYWLRRALARLASLTVYEGQDTRTGMPVMVLVGAKGEPVEAEGSLKVLDRLEDALVLEWPLGAVPLSQYAGVADPDRLAHWVREIAKRLAALEAQGIRYAPRAELVLVKGRSVWLVGPGLEALAGEAAPALLELARLLAGPRWEEFPLREVLARLARGEVGLEALWAPPPEEAPAPEAAKEKEAEARRLPVEVEAAEASPPASPGPPREEPTPSRPRVIRIEEPEDPPFPVVEPRPSRGGRRAVGLVLFLLLLLGAAGAYMGLFRPQGGAARDYPMEFRTDPPTEKALVYVLEAPEGAGLEPGSLLLEAPGRVRFPVPGVYRLRIQVPGREPVDYLLEVPGPPLTIKVR</sequence>
<organism evidence="3 4">
    <name type="scientific">Thermus parvatiensis</name>
    <dbReference type="NCBI Taxonomy" id="456163"/>
    <lineage>
        <taxon>Bacteria</taxon>
        <taxon>Thermotogati</taxon>
        <taxon>Deinococcota</taxon>
        <taxon>Deinococci</taxon>
        <taxon>Thermales</taxon>
        <taxon>Thermaceae</taxon>
        <taxon>Thermus</taxon>
    </lineage>
</organism>
<evidence type="ECO:0000313" key="3">
    <source>
        <dbReference type="EMBL" id="AMA75813.1"/>
    </source>
</evidence>
<evidence type="ECO:0008006" key="5">
    <source>
        <dbReference type="Google" id="ProtNLM"/>
    </source>
</evidence>
<evidence type="ECO:0000256" key="2">
    <source>
        <dbReference type="SAM" id="Phobius"/>
    </source>
</evidence>
<dbReference type="KEGG" id="tpar:AV541_07105"/>
<feature type="transmembrane region" description="Helical" evidence="2">
    <location>
        <begin position="248"/>
        <end position="268"/>
    </location>
</feature>
<accession>A0A0X8D9F1</accession>
<feature type="region of interest" description="Disordered" evidence="1">
    <location>
        <begin position="172"/>
        <end position="191"/>
    </location>
</feature>
<protein>
    <recommendedName>
        <fullName evidence="5">PEGA domain-containing protein</fullName>
    </recommendedName>
</protein>
<gene>
    <name evidence="3" type="ORF">AV541_07105</name>
</gene>
<dbReference type="RefSeq" id="WP_060384583.1">
    <property type="nucleotide sequence ID" value="NZ_CP014141.1"/>
</dbReference>
<name>A0A0X8D9F1_9DEIN</name>
<dbReference type="AlphaFoldDB" id="A0A0X8D9F1"/>
<evidence type="ECO:0000256" key="1">
    <source>
        <dbReference type="SAM" id="MobiDB-lite"/>
    </source>
</evidence>
<evidence type="ECO:0000313" key="4">
    <source>
        <dbReference type="Proteomes" id="UP000061630"/>
    </source>
</evidence>
<keyword evidence="2" id="KW-1133">Transmembrane helix</keyword>